<evidence type="ECO:0000313" key="16">
    <source>
        <dbReference type="EMBL" id="NBI29762.1"/>
    </source>
</evidence>
<dbReference type="InterPro" id="IPR013750">
    <property type="entry name" value="GHMP_kinase_C_dom"/>
</dbReference>
<keyword evidence="17" id="KW-1185">Reference proteome</keyword>
<evidence type="ECO:0000256" key="7">
    <source>
        <dbReference type="ARBA" id="ARBA00022697"/>
    </source>
</evidence>
<feature type="domain" description="GHMP kinase N-terminal" evidence="14">
    <location>
        <begin position="60"/>
        <end position="142"/>
    </location>
</feature>
<evidence type="ECO:0000256" key="2">
    <source>
        <dbReference type="ARBA" id="ARBA00007370"/>
    </source>
</evidence>
<evidence type="ECO:0000256" key="1">
    <source>
        <dbReference type="ARBA" id="ARBA00005015"/>
    </source>
</evidence>
<evidence type="ECO:0000256" key="11">
    <source>
        <dbReference type="ARBA" id="ARBA00049375"/>
    </source>
</evidence>
<dbReference type="PROSITE" id="PS00627">
    <property type="entry name" value="GHMP_KINASES_ATP"/>
    <property type="match status" value="1"/>
</dbReference>
<dbReference type="HAMAP" id="MF_00384">
    <property type="entry name" value="Homoser_kinase"/>
    <property type="match status" value="1"/>
</dbReference>
<dbReference type="AlphaFoldDB" id="A0A6N9Q4M1"/>
<evidence type="ECO:0000256" key="4">
    <source>
        <dbReference type="ARBA" id="ARBA00017858"/>
    </source>
</evidence>
<evidence type="ECO:0000313" key="17">
    <source>
        <dbReference type="Proteomes" id="UP000448943"/>
    </source>
</evidence>
<dbReference type="PANTHER" id="PTHR20861:SF1">
    <property type="entry name" value="HOMOSERINE KINASE"/>
    <property type="match status" value="1"/>
</dbReference>
<keyword evidence="13" id="KW-0963">Cytoplasm</keyword>
<dbReference type="Gene3D" id="3.30.230.10">
    <property type="match status" value="1"/>
</dbReference>
<dbReference type="EMBL" id="SIJB01000027">
    <property type="protein sequence ID" value="NBI29762.1"/>
    <property type="molecule type" value="Genomic_DNA"/>
</dbReference>
<evidence type="ECO:0000256" key="5">
    <source>
        <dbReference type="ARBA" id="ARBA00022605"/>
    </source>
</evidence>
<dbReference type="GO" id="GO:0005737">
    <property type="term" value="C:cytoplasm"/>
    <property type="evidence" value="ECO:0007669"/>
    <property type="project" value="UniProtKB-SubCell"/>
</dbReference>
<dbReference type="Proteomes" id="UP000448943">
    <property type="component" value="Unassembled WGS sequence"/>
</dbReference>
<dbReference type="OrthoDB" id="9769912at2"/>
<comment type="caution">
    <text evidence="16">The sequence shown here is derived from an EMBL/GenBank/DDBJ whole genome shotgun (WGS) entry which is preliminary data.</text>
</comment>
<dbReference type="EC" id="2.7.1.39" evidence="3 13"/>
<reference evidence="16 17" key="1">
    <citation type="submission" date="2019-01" db="EMBL/GenBank/DDBJ databases">
        <title>Chengkuizengella sp. nov., isolated from deep-sea sediment of East Pacific Ocean.</title>
        <authorList>
            <person name="Yang J."/>
            <person name="Lai Q."/>
            <person name="Shao Z."/>
        </authorList>
    </citation>
    <scope>NUCLEOTIDE SEQUENCE [LARGE SCALE GENOMIC DNA]</scope>
    <source>
        <strain evidence="16 17">YPA3-1-1</strain>
    </source>
</reference>
<dbReference type="Pfam" id="PF00288">
    <property type="entry name" value="GHMP_kinases_N"/>
    <property type="match status" value="1"/>
</dbReference>
<feature type="domain" description="GHMP kinase C-terminal" evidence="15">
    <location>
        <begin position="204"/>
        <end position="270"/>
    </location>
</feature>
<dbReference type="GO" id="GO:0005524">
    <property type="term" value="F:ATP binding"/>
    <property type="evidence" value="ECO:0007669"/>
    <property type="project" value="UniProtKB-UniRule"/>
</dbReference>
<evidence type="ECO:0000256" key="10">
    <source>
        <dbReference type="ARBA" id="ARBA00022840"/>
    </source>
</evidence>
<keyword evidence="10 13" id="KW-0067">ATP-binding</keyword>
<organism evidence="16 17">
    <name type="scientific">Chengkuizengella marina</name>
    <dbReference type="NCBI Taxonomy" id="2507566"/>
    <lineage>
        <taxon>Bacteria</taxon>
        <taxon>Bacillati</taxon>
        <taxon>Bacillota</taxon>
        <taxon>Bacilli</taxon>
        <taxon>Bacillales</taxon>
        <taxon>Paenibacillaceae</taxon>
        <taxon>Chengkuizengella</taxon>
    </lineage>
</organism>
<dbReference type="GO" id="GO:0004413">
    <property type="term" value="F:homoserine kinase activity"/>
    <property type="evidence" value="ECO:0007669"/>
    <property type="project" value="UniProtKB-UniRule"/>
</dbReference>
<dbReference type="GO" id="GO:0009088">
    <property type="term" value="P:threonine biosynthetic process"/>
    <property type="evidence" value="ECO:0007669"/>
    <property type="project" value="UniProtKB-UniRule"/>
</dbReference>
<dbReference type="SUPFAM" id="SSF54211">
    <property type="entry name" value="Ribosomal protein S5 domain 2-like"/>
    <property type="match status" value="1"/>
</dbReference>
<dbReference type="NCBIfam" id="TIGR00191">
    <property type="entry name" value="thrB"/>
    <property type="match status" value="1"/>
</dbReference>
<dbReference type="Gene3D" id="3.30.70.890">
    <property type="entry name" value="GHMP kinase, C-terminal domain"/>
    <property type="match status" value="1"/>
</dbReference>
<comment type="function">
    <text evidence="12 13">Catalyzes the ATP-dependent phosphorylation of L-homoserine to L-homoserine phosphate.</text>
</comment>
<accession>A0A6N9Q4M1</accession>
<dbReference type="PRINTS" id="PR00958">
    <property type="entry name" value="HOMSERKINASE"/>
</dbReference>
<dbReference type="InterPro" id="IPR006203">
    <property type="entry name" value="GHMP_knse_ATP-bd_CS"/>
</dbReference>
<dbReference type="InterPro" id="IPR000870">
    <property type="entry name" value="Homoserine_kinase"/>
</dbReference>
<dbReference type="PIRSF" id="PIRSF000676">
    <property type="entry name" value="Homoser_kin"/>
    <property type="match status" value="1"/>
</dbReference>
<gene>
    <name evidence="13" type="primary">thrB</name>
    <name evidence="16" type="ORF">ERL59_12420</name>
</gene>
<evidence type="ECO:0000256" key="8">
    <source>
        <dbReference type="ARBA" id="ARBA00022741"/>
    </source>
</evidence>
<proteinExistence type="inferred from homology"/>
<dbReference type="Pfam" id="PF08544">
    <property type="entry name" value="GHMP_kinases_C"/>
    <property type="match status" value="1"/>
</dbReference>
<protein>
    <recommendedName>
        <fullName evidence="4 13">Homoserine kinase</fullName>
        <shortName evidence="13">HK</shortName>
        <shortName evidence="13">HSK</shortName>
        <ecNumber evidence="3 13">2.7.1.39</ecNumber>
    </recommendedName>
</protein>
<dbReference type="UniPathway" id="UPA00050">
    <property type="reaction ID" value="UER00064"/>
</dbReference>
<keyword evidence="9 13" id="KW-0418">Kinase</keyword>
<evidence type="ECO:0000259" key="14">
    <source>
        <dbReference type="Pfam" id="PF00288"/>
    </source>
</evidence>
<dbReference type="InterPro" id="IPR014721">
    <property type="entry name" value="Ribsml_uS5_D2-typ_fold_subgr"/>
</dbReference>
<comment type="catalytic activity">
    <reaction evidence="11 13">
        <text>L-homoserine + ATP = O-phospho-L-homoserine + ADP + H(+)</text>
        <dbReference type="Rhea" id="RHEA:13985"/>
        <dbReference type="ChEBI" id="CHEBI:15378"/>
        <dbReference type="ChEBI" id="CHEBI:30616"/>
        <dbReference type="ChEBI" id="CHEBI:57476"/>
        <dbReference type="ChEBI" id="CHEBI:57590"/>
        <dbReference type="ChEBI" id="CHEBI:456216"/>
        <dbReference type="EC" id="2.7.1.39"/>
    </reaction>
</comment>
<feature type="binding site" evidence="13">
    <location>
        <begin position="89"/>
        <end position="99"/>
    </location>
    <ligand>
        <name>ATP</name>
        <dbReference type="ChEBI" id="CHEBI:30616"/>
    </ligand>
</feature>
<comment type="pathway">
    <text evidence="1 13">Amino-acid biosynthesis; L-threonine biosynthesis; L-threonine from L-aspartate: step 4/5.</text>
</comment>
<evidence type="ECO:0000259" key="15">
    <source>
        <dbReference type="Pfam" id="PF08544"/>
    </source>
</evidence>
<evidence type="ECO:0000256" key="9">
    <source>
        <dbReference type="ARBA" id="ARBA00022777"/>
    </source>
</evidence>
<dbReference type="RefSeq" id="WP_160646565.1">
    <property type="nucleotide sequence ID" value="NZ_SIJB01000027.1"/>
</dbReference>
<dbReference type="PANTHER" id="PTHR20861">
    <property type="entry name" value="HOMOSERINE/4-DIPHOSPHOCYTIDYL-2-C-METHYL-D-ERYTHRITOL KINASE"/>
    <property type="match status" value="1"/>
</dbReference>
<evidence type="ECO:0000256" key="6">
    <source>
        <dbReference type="ARBA" id="ARBA00022679"/>
    </source>
</evidence>
<evidence type="ECO:0000256" key="13">
    <source>
        <dbReference type="HAMAP-Rule" id="MF_00384"/>
    </source>
</evidence>
<dbReference type="InterPro" id="IPR036554">
    <property type="entry name" value="GHMP_kinase_C_sf"/>
</dbReference>
<keyword evidence="6 13" id="KW-0808">Transferase</keyword>
<sequence>MKKKKICVKIPASTANLGPGFDSIGMALDLYTWIEMGFSDETKIHLHGENLNSVAKDKSNLVYQVAQRVFLKAGVKQENLEISMYSDIPLTRGLGSSATAIVGALVSANALIDNPLSEDELFQMATSIENHPDNVGASLFGGIIVSNWNGVRAEYICIEPNPRLELLAVIPEFELATEKSRNILPDQIPFQHAVYNVSHSSLLVAALCTGKLELIQHAMKDKLHQPHRASLIPGMKTILDQAVQHGALGAALSGAGPTLLVLVDRKSSEKINLEEFVINHFKSENIAVKTLWLNPSQEGVQVLTQQNSYPFCIEKLKEETSIKGESKS</sequence>
<keyword evidence="7 13" id="KW-0791">Threonine biosynthesis</keyword>
<evidence type="ECO:0000256" key="12">
    <source>
        <dbReference type="ARBA" id="ARBA00049954"/>
    </source>
</evidence>
<dbReference type="NCBIfam" id="NF002288">
    <property type="entry name" value="PRK01212.1-4"/>
    <property type="match status" value="1"/>
</dbReference>
<comment type="similarity">
    <text evidence="2 13">Belongs to the GHMP kinase family. Homoserine kinase subfamily.</text>
</comment>
<dbReference type="SUPFAM" id="SSF55060">
    <property type="entry name" value="GHMP Kinase, C-terminal domain"/>
    <property type="match status" value="1"/>
</dbReference>
<name>A0A6N9Q4M1_9BACL</name>
<comment type="subcellular location">
    <subcellularLocation>
        <location evidence="13">Cytoplasm</location>
    </subcellularLocation>
</comment>
<evidence type="ECO:0000256" key="3">
    <source>
        <dbReference type="ARBA" id="ARBA00012078"/>
    </source>
</evidence>
<dbReference type="InterPro" id="IPR006204">
    <property type="entry name" value="GHMP_kinase_N_dom"/>
</dbReference>
<keyword evidence="5 13" id="KW-0028">Amino-acid biosynthesis</keyword>
<keyword evidence="8 13" id="KW-0547">Nucleotide-binding</keyword>
<dbReference type="InterPro" id="IPR020568">
    <property type="entry name" value="Ribosomal_Su5_D2-typ_SF"/>
</dbReference>